<proteinExistence type="inferred from homology"/>
<dbReference type="CDD" id="cd07363">
    <property type="entry name" value="45_DOPA_Dioxygenase"/>
    <property type="match status" value="1"/>
</dbReference>
<dbReference type="AlphaFoldDB" id="A0A212JR28"/>
<reference evidence="7" key="1">
    <citation type="submission" date="2016-04" db="EMBL/GenBank/DDBJ databases">
        <authorList>
            <person name="Evans L.H."/>
            <person name="Alamgir A."/>
            <person name="Owens N."/>
            <person name="Weber N.D."/>
            <person name="Virtaneva K."/>
            <person name="Barbian K."/>
            <person name="Babar A."/>
            <person name="Rosenke K."/>
        </authorList>
    </citation>
    <scope>NUCLEOTIDE SEQUENCE</scope>
    <source>
        <strain evidence="7">92-2</strain>
    </source>
</reference>
<dbReference type="Pfam" id="PF02900">
    <property type="entry name" value="LigB"/>
    <property type="match status" value="1"/>
</dbReference>
<protein>
    <submittedName>
        <fullName evidence="7">Catalytic LigB subunit of aromatic ring-opening dioxygenase family protein</fullName>
    </submittedName>
</protein>
<evidence type="ECO:0000256" key="5">
    <source>
        <dbReference type="ARBA" id="ARBA00023002"/>
    </source>
</evidence>
<comment type="cofactor">
    <cofactor evidence="1">
        <name>Zn(2+)</name>
        <dbReference type="ChEBI" id="CHEBI:29105"/>
    </cofactor>
</comment>
<name>A0A212JR28_9BACT</name>
<evidence type="ECO:0000256" key="4">
    <source>
        <dbReference type="ARBA" id="ARBA00022833"/>
    </source>
</evidence>
<gene>
    <name evidence="7" type="ORF">KM92DES2_11574</name>
</gene>
<dbReference type="GO" id="GO:0008198">
    <property type="term" value="F:ferrous iron binding"/>
    <property type="evidence" value="ECO:0007669"/>
    <property type="project" value="InterPro"/>
</dbReference>
<dbReference type="PANTHER" id="PTHR30096">
    <property type="entry name" value="4,5-DOPA DIOXYGENASE EXTRADIOL-LIKE PROTEIN"/>
    <property type="match status" value="1"/>
</dbReference>
<dbReference type="PIRSF" id="PIRSF006157">
    <property type="entry name" value="Doxgns_DODA"/>
    <property type="match status" value="1"/>
</dbReference>
<dbReference type="Gene3D" id="3.40.830.10">
    <property type="entry name" value="LigB-like"/>
    <property type="match status" value="1"/>
</dbReference>
<dbReference type="GO" id="GO:0016702">
    <property type="term" value="F:oxidoreductase activity, acting on single donors with incorporation of molecular oxygen, incorporation of two atoms of oxygen"/>
    <property type="evidence" value="ECO:0007669"/>
    <property type="project" value="UniProtKB-ARBA"/>
</dbReference>
<dbReference type="RefSeq" id="WP_215646978.1">
    <property type="nucleotide sequence ID" value="NZ_LT598928.1"/>
</dbReference>
<evidence type="ECO:0000259" key="6">
    <source>
        <dbReference type="Pfam" id="PF02900"/>
    </source>
</evidence>
<accession>A0A212JR28</accession>
<keyword evidence="5" id="KW-0560">Oxidoreductase</keyword>
<evidence type="ECO:0000256" key="1">
    <source>
        <dbReference type="ARBA" id="ARBA00001947"/>
    </source>
</evidence>
<dbReference type="GO" id="GO:0008270">
    <property type="term" value="F:zinc ion binding"/>
    <property type="evidence" value="ECO:0007669"/>
    <property type="project" value="InterPro"/>
</dbReference>
<dbReference type="PANTHER" id="PTHR30096:SF0">
    <property type="entry name" value="4,5-DOPA DIOXYGENASE EXTRADIOL-LIKE PROTEIN"/>
    <property type="match status" value="1"/>
</dbReference>
<keyword evidence="3" id="KW-0479">Metal-binding</keyword>
<dbReference type="EMBL" id="FLUP01000001">
    <property type="protein sequence ID" value="SBW01896.1"/>
    <property type="molecule type" value="Genomic_DNA"/>
</dbReference>
<feature type="domain" description="Extradiol ring-cleavage dioxygenase class III enzyme subunit B" evidence="6">
    <location>
        <begin position="28"/>
        <end position="248"/>
    </location>
</feature>
<keyword evidence="7" id="KW-0223">Dioxygenase</keyword>
<dbReference type="InterPro" id="IPR004183">
    <property type="entry name" value="Xdiol_dOase_suB"/>
</dbReference>
<keyword evidence="4" id="KW-0862">Zinc</keyword>
<organism evidence="7">
    <name type="scientific">uncultured Desulfovibrio sp</name>
    <dbReference type="NCBI Taxonomy" id="167968"/>
    <lineage>
        <taxon>Bacteria</taxon>
        <taxon>Pseudomonadati</taxon>
        <taxon>Thermodesulfobacteriota</taxon>
        <taxon>Desulfovibrionia</taxon>
        <taxon>Desulfovibrionales</taxon>
        <taxon>Desulfovibrionaceae</taxon>
        <taxon>Desulfovibrio</taxon>
        <taxon>environmental samples</taxon>
    </lineage>
</organism>
<evidence type="ECO:0000313" key="7">
    <source>
        <dbReference type="EMBL" id="SBW01896.1"/>
    </source>
</evidence>
<dbReference type="SUPFAM" id="SSF53213">
    <property type="entry name" value="LigB-like"/>
    <property type="match status" value="1"/>
</dbReference>
<comment type="similarity">
    <text evidence="2">Belongs to the DODA-type extradiol aromatic ring-opening dioxygenase family.</text>
</comment>
<dbReference type="InterPro" id="IPR014436">
    <property type="entry name" value="Extradiol_dOase_DODA"/>
</dbReference>
<evidence type="ECO:0000256" key="2">
    <source>
        <dbReference type="ARBA" id="ARBA00007581"/>
    </source>
</evidence>
<sequence>MTMPAFYIPHGGGPCFFMDWMPPDTWNALGGWMRSIPATLPQQPRAQIVFSAHWEQSEFTLLTTRTPGLYYDYYDFPPHTYELQWPAPPAPELFDRVGQCMRSAGLPLAEDTTRDFDHGVFVPGLLMYPEAQMPTIQISLRRGLDPLEHLALGRALAPLRDEGVLFVGSGMSFHNMRAFRYGDNTPIEGADVFDNWLADAVCNPNAAMRNAALAEWEKAPGARFAHPREEHLIPLMVIAGAAGAAQGKLAWHGRAMGAPLSAFSFD</sequence>
<evidence type="ECO:0000256" key="3">
    <source>
        <dbReference type="ARBA" id="ARBA00022723"/>
    </source>
</evidence>